<keyword evidence="2" id="KW-1185">Reference proteome</keyword>
<accession>A0A1I1J3P6</accession>
<proteinExistence type="predicted"/>
<dbReference type="EMBL" id="FOLL01000011">
    <property type="protein sequence ID" value="SFC43177.1"/>
    <property type="molecule type" value="Genomic_DNA"/>
</dbReference>
<organism evidence="1 2">
    <name type="scientific">Parapedobacter composti</name>
    <dbReference type="NCBI Taxonomy" id="623281"/>
    <lineage>
        <taxon>Bacteria</taxon>
        <taxon>Pseudomonadati</taxon>
        <taxon>Bacteroidota</taxon>
        <taxon>Sphingobacteriia</taxon>
        <taxon>Sphingobacteriales</taxon>
        <taxon>Sphingobacteriaceae</taxon>
        <taxon>Parapedobacter</taxon>
    </lineage>
</organism>
<dbReference type="Proteomes" id="UP000199577">
    <property type="component" value="Unassembled WGS sequence"/>
</dbReference>
<name>A0A1I1J3P6_9SPHI</name>
<feature type="non-terminal residue" evidence="1">
    <location>
        <position position="1"/>
    </location>
</feature>
<protein>
    <submittedName>
        <fullName evidence="1">Uncharacterized protein</fullName>
    </submittedName>
</protein>
<evidence type="ECO:0000313" key="1">
    <source>
        <dbReference type="EMBL" id="SFC43177.1"/>
    </source>
</evidence>
<evidence type="ECO:0000313" key="2">
    <source>
        <dbReference type="Proteomes" id="UP000199577"/>
    </source>
</evidence>
<reference evidence="1 2" key="1">
    <citation type="submission" date="2016-10" db="EMBL/GenBank/DDBJ databases">
        <authorList>
            <person name="de Groot N.N."/>
        </authorList>
    </citation>
    <scope>NUCLEOTIDE SEQUENCE [LARGE SCALE GENOMIC DNA]</scope>
    <source>
        <strain evidence="1 2">DSM 22900</strain>
    </source>
</reference>
<gene>
    <name evidence="1" type="ORF">SAMN05421747_1111</name>
</gene>
<sequence length="24" mass="2888">AINHKNLKDLYPQNYKKIVQQSNM</sequence>
<dbReference type="AlphaFoldDB" id="A0A1I1J3P6"/>